<dbReference type="AlphaFoldDB" id="A0A3E1NI91"/>
<keyword evidence="3" id="KW-1185">Reference proteome</keyword>
<organism evidence="2 3">
    <name type="scientific">Deminuibacter soli</name>
    <dbReference type="NCBI Taxonomy" id="2291815"/>
    <lineage>
        <taxon>Bacteria</taxon>
        <taxon>Pseudomonadati</taxon>
        <taxon>Bacteroidota</taxon>
        <taxon>Chitinophagia</taxon>
        <taxon>Chitinophagales</taxon>
        <taxon>Chitinophagaceae</taxon>
        <taxon>Deminuibacter</taxon>
    </lineage>
</organism>
<keyword evidence="1" id="KW-0175">Coiled coil</keyword>
<evidence type="ECO:0008006" key="4">
    <source>
        <dbReference type="Google" id="ProtNLM"/>
    </source>
</evidence>
<name>A0A3E1NI91_9BACT</name>
<reference evidence="2 3" key="1">
    <citation type="submission" date="2018-08" db="EMBL/GenBank/DDBJ databases">
        <title>Chitinophagaceae sp. K23C18032701, a novel bacterium isolated from forest soil.</title>
        <authorList>
            <person name="Wang C."/>
        </authorList>
    </citation>
    <scope>NUCLEOTIDE SEQUENCE [LARGE SCALE GENOMIC DNA]</scope>
    <source>
        <strain evidence="2 3">K23C18032701</strain>
    </source>
</reference>
<protein>
    <recommendedName>
        <fullName evidence="4">BZIP transcription factor</fullName>
    </recommendedName>
</protein>
<accession>A0A3E1NI91</accession>
<comment type="caution">
    <text evidence="2">The sequence shown here is derived from an EMBL/GenBank/DDBJ whole genome shotgun (WGS) entry which is preliminary data.</text>
</comment>
<gene>
    <name evidence="2" type="ORF">DXN05_13220</name>
</gene>
<proteinExistence type="predicted"/>
<evidence type="ECO:0000313" key="3">
    <source>
        <dbReference type="Proteomes" id="UP000261284"/>
    </source>
</evidence>
<dbReference type="Proteomes" id="UP000261284">
    <property type="component" value="Unassembled WGS sequence"/>
</dbReference>
<evidence type="ECO:0000313" key="2">
    <source>
        <dbReference type="EMBL" id="RFM27666.1"/>
    </source>
</evidence>
<evidence type="ECO:0000256" key="1">
    <source>
        <dbReference type="SAM" id="Coils"/>
    </source>
</evidence>
<dbReference type="EMBL" id="QTJU01000004">
    <property type="protein sequence ID" value="RFM27666.1"/>
    <property type="molecule type" value="Genomic_DNA"/>
</dbReference>
<sequence>MVLAQLYAYSQNSYPATGNVIIKNGNYIEIQDTTGATNVRLFTSKSTFAANTLPASLQLHRSYISGTDSSTRFANAASVIDILQFYTNSTPGIHLNGNTGGTSYFRSGMLGIGTTSPTAMLDVANNAVVGLGGDKFNVPLVLWKRGDQYGTDGAALIIRHTGQGVNTYLNPTSDYGVIRITGFDTTVSNKVINSHDNFVVYTNGAVAINTKTVPNGYKLAVKGKVIAESVKVKLASAGWPDYVFDSAYDLRTLVAVEQYIQQNKHLPDVPAASEIAEGVDLGANQAVLLRKIEELTLYLIEMRKENELLKKRMEQLENAKR</sequence>
<feature type="coiled-coil region" evidence="1">
    <location>
        <begin position="292"/>
        <end position="319"/>
    </location>
</feature>